<dbReference type="PIRSF" id="PIRSF006809">
    <property type="entry name" value="GTP-binding_hflX_prd"/>
    <property type="match status" value="1"/>
</dbReference>
<keyword evidence="5" id="KW-0963">Cytoplasm</keyword>
<dbReference type="InterPro" id="IPR016496">
    <property type="entry name" value="GTPase_HflX"/>
</dbReference>
<keyword evidence="3" id="KW-0460">Magnesium</keyword>
<gene>
    <name evidence="5 8" type="primary">hflX</name>
    <name evidence="8" type="ORF">L2W38_03830</name>
</gene>
<dbReference type="InterPro" id="IPR032305">
    <property type="entry name" value="GTP-bd_M"/>
</dbReference>
<evidence type="ECO:0000256" key="4">
    <source>
        <dbReference type="ARBA" id="ARBA00023134"/>
    </source>
</evidence>
<evidence type="ECO:0000256" key="5">
    <source>
        <dbReference type="HAMAP-Rule" id="MF_00900"/>
    </source>
</evidence>
<dbReference type="HAMAP" id="MF_00900">
    <property type="entry name" value="GTPase_HflX"/>
    <property type="match status" value="1"/>
</dbReference>
<dbReference type="InterPro" id="IPR006073">
    <property type="entry name" value="GTP-bd"/>
</dbReference>
<comment type="subunit">
    <text evidence="5">Monomer. Associates with the 50S ribosomal subunit.</text>
</comment>
<dbReference type="Proteomes" id="UP001200430">
    <property type="component" value="Unassembled WGS sequence"/>
</dbReference>
<dbReference type="InterPro" id="IPR025121">
    <property type="entry name" value="GTPase_HflX_N"/>
</dbReference>
<dbReference type="NCBIfam" id="TIGR03156">
    <property type="entry name" value="GTP_HflX"/>
    <property type="match status" value="1"/>
</dbReference>
<dbReference type="Pfam" id="PF16360">
    <property type="entry name" value="GTP-bdg_M"/>
    <property type="match status" value="1"/>
</dbReference>
<evidence type="ECO:0000256" key="2">
    <source>
        <dbReference type="ARBA" id="ARBA00022741"/>
    </source>
</evidence>
<accession>A0ABS9EL62</accession>
<comment type="function">
    <text evidence="5">GTPase that associates with the 50S ribosomal subunit and may have a role during protein synthesis or ribosome biogenesis.</text>
</comment>
<keyword evidence="2 5" id="KW-0547">Nucleotide-binding</keyword>
<dbReference type="Gene3D" id="3.40.50.300">
    <property type="entry name" value="P-loop containing nucleotide triphosphate hydrolases"/>
    <property type="match status" value="1"/>
</dbReference>
<evidence type="ECO:0000259" key="7">
    <source>
        <dbReference type="PROSITE" id="PS51705"/>
    </source>
</evidence>
<dbReference type="EMBL" id="JAKGUD010000003">
    <property type="protein sequence ID" value="MCF4141944.1"/>
    <property type="molecule type" value="Genomic_DNA"/>
</dbReference>
<dbReference type="InterPro" id="IPR027417">
    <property type="entry name" value="P-loop_NTPase"/>
</dbReference>
<evidence type="ECO:0000256" key="6">
    <source>
        <dbReference type="SAM" id="Coils"/>
    </source>
</evidence>
<feature type="domain" description="Hflx-type G" evidence="7">
    <location>
        <begin position="194"/>
        <end position="364"/>
    </location>
</feature>
<name>A0ABS9EL62_9BACT</name>
<feature type="coiled-coil region" evidence="6">
    <location>
        <begin position="153"/>
        <end position="187"/>
    </location>
</feature>
<dbReference type="PANTHER" id="PTHR10229:SF0">
    <property type="entry name" value="GTP-BINDING PROTEIN 6-RELATED"/>
    <property type="match status" value="1"/>
</dbReference>
<evidence type="ECO:0000313" key="9">
    <source>
        <dbReference type="Proteomes" id="UP001200430"/>
    </source>
</evidence>
<organism evidence="8 9">
    <name type="scientific">Dethiosulfovibrio marinus</name>
    <dbReference type="NCBI Taxonomy" id="133532"/>
    <lineage>
        <taxon>Bacteria</taxon>
        <taxon>Thermotogati</taxon>
        <taxon>Synergistota</taxon>
        <taxon>Synergistia</taxon>
        <taxon>Synergistales</taxon>
        <taxon>Dethiosulfovibrionaceae</taxon>
        <taxon>Dethiosulfovibrio</taxon>
    </lineage>
</organism>
<proteinExistence type="inferred from homology"/>
<comment type="subcellular location">
    <subcellularLocation>
        <location evidence="5">Cytoplasm</location>
    </subcellularLocation>
    <text evidence="5">May associate with membranes.</text>
</comment>
<dbReference type="InterPro" id="IPR042108">
    <property type="entry name" value="GTPase_HflX_N_sf"/>
</dbReference>
<evidence type="ECO:0000256" key="1">
    <source>
        <dbReference type="ARBA" id="ARBA00022723"/>
    </source>
</evidence>
<dbReference type="RefSeq" id="WP_236098706.1">
    <property type="nucleotide sequence ID" value="NZ_JAKGUD010000003.1"/>
</dbReference>
<sequence>MAVDRGRAVLIALERLEEGERLLLELELLLANLDVDVVERVIQKRDSPDPAFFLGSGKARDLKRICDVVDAGLIVSDRPLTPRQMANLKAESGRYVWDRPLVIMKIFEERARTSEAKLQVELARCRYELPHLRGLGHQMSRLGGGIGTRGPGETEFERHRRKLERRIRDITRKLAQVKKRRRNQRKRRSRSDILTIAMVGYTNSGKSTLLRRLSGDRSVYVADALFATLDTLVRSISMSDGRTILLTDTVGFIRELPPALIAAFRTTLEEAVAADFLLVMLDGSDPDALETLRVVRETLRDIDAIEIPRAVLLNKADLIDRSTLNGLLTRIRSDGEDVEAISASKWDVKEIIPVLEKLVFRTYL</sequence>
<dbReference type="Gene3D" id="3.40.50.11060">
    <property type="entry name" value="GTPase HflX, N-terminal domain"/>
    <property type="match status" value="1"/>
</dbReference>
<dbReference type="CDD" id="cd01878">
    <property type="entry name" value="HflX"/>
    <property type="match status" value="1"/>
</dbReference>
<keyword evidence="1" id="KW-0479">Metal-binding</keyword>
<keyword evidence="6" id="KW-0175">Coiled coil</keyword>
<keyword evidence="9" id="KW-1185">Reference proteome</keyword>
<comment type="similarity">
    <text evidence="5">Belongs to the TRAFAC class OBG-HflX-like GTPase superfamily. HflX GTPase family.</text>
</comment>
<dbReference type="SUPFAM" id="SSF52540">
    <property type="entry name" value="P-loop containing nucleoside triphosphate hydrolases"/>
    <property type="match status" value="1"/>
</dbReference>
<dbReference type="PANTHER" id="PTHR10229">
    <property type="entry name" value="GTP-BINDING PROTEIN HFLX"/>
    <property type="match status" value="1"/>
</dbReference>
<dbReference type="Pfam" id="PF13167">
    <property type="entry name" value="GTP-bdg_N"/>
    <property type="match status" value="1"/>
</dbReference>
<protein>
    <recommendedName>
        <fullName evidence="5">GTPase HflX</fullName>
    </recommendedName>
    <alternativeName>
        <fullName evidence="5">GTP-binding protein HflX</fullName>
    </alternativeName>
</protein>
<dbReference type="PROSITE" id="PS51705">
    <property type="entry name" value="G_HFLX"/>
    <property type="match status" value="1"/>
</dbReference>
<dbReference type="Gene3D" id="6.10.250.2860">
    <property type="match status" value="1"/>
</dbReference>
<keyword evidence="4 5" id="KW-0342">GTP-binding</keyword>
<comment type="caution">
    <text evidence="8">The sequence shown here is derived from an EMBL/GenBank/DDBJ whole genome shotgun (WGS) entry which is preliminary data.</text>
</comment>
<dbReference type="InterPro" id="IPR030394">
    <property type="entry name" value="G_HFLX_dom"/>
</dbReference>
<dbReference type="Pfam" id="PF01926">
    <property type="entry name" value="MMR_HSR1"/>
    <property type="match status" value="1"/>
</dbReference>
<evidence type="ECO:0000313" key="8">
    <source>
        <dbReference type="EMBL" id="MCF4141944.1"/>
    </source>
</evidence>
<evidence type="ECO:0000256" key="3">
    <source>
        <dbReference type="ARBA" id="ARBA00022842"/>
    </source>
</evidence>
<reference evidence="8 9" key="1">
    <citation type="submission" date="2022-01" db="EMBL/GenBank/DDBJ databases">
        <title>Dethiosulfovibrio faecalis sp. nov., a novel proteolytic, non-sulfur-reducing bacterium isolated from a marine aquaculture solid waste bioreactor.</title>
        <authorList>
            <person name="Grabowski S."/>
            <person name="Apolinario E."/>
            <person name="Schneider N."/>
            <person name="Marshall C.W."/>
            <person name="Sowers K.R."/>
        </authorList>
    </citation>
    <scope>NUCLEOTIDE SEQUENCE [LARGE SCALE GENOMIC DNA]</scope>
    <source>
        <strain evidence="8 9">DSM 12537</strain>
    </source>
</reference>